<feature type="region of interest" description="Disordered" evidence="6">
    <location>
        <begin position="76"/>
        <end position="197"/>
    </location>
</feature>
<dbReference type="Proteomes" id="UP000242474">
    <property type="component" value="Unassembled WGS sequence"/>
</dbReference>
<dbReference type="AlphaFoldDB" id="A0A2G5BKH1"/>
<feature type="compositionally biased region" description="Low complexity" evidence="6">
    <location>
        <begin position="165"/>
        <end position="174"/>
    </location>
</feature>
<feature type="region of interest" description="Disordered" evidence="6">
    <location>
        <begin position="1"/>
        <end position="42"/>
    </location>
</feature>
<dbReference type="STRING" id="763665.A0A2G5BKH1"/>
<sequence>MVSNSDSDPADTNGMSSESKSEATLTESKTPAAPHATPKKVPAKCQACTICRQKKVRCDGGKPGCSACIKSGADCLYVPSRRRGRPARTSRGYERPYTNPMPILPRQPRSATASADTGPSAIRHDRQSNPQQQQPPNRTLPTLPHLQPAQAGQGTMPPPPPQPIEPLRGPSLTGPLPPILPPAASPQSPQKKQQQSTLYQLGSLHQRLQSNPQQQQQQAIAPLGGILSAALFPGSPNSTSEDDGGQSGHRSSGSESPLPLNLRPPPFLVPAGDRGGHQSMTKATPLVIPRSRQLLSTHVSNSGGSYNSSSYMDPNIVDFFHYFNAMFPIVHWPSFKEAYDDGTVPNYLILAIRALSKRYSKQPSVLLSGQPYAAGQDLAAIATSLAEVATREDPNTYLIQTWIVLSMFEFGMGRIKQAADRRELAVRLAYQLELSHIEVRASQRRARSLIVAENCRRVWWTLFYADRYFSLASSDSDIIPAIHESTYRVGFPRAMREATPSPPQHTTLDTTGNAFSDMELSRYNDHDVILWFQSAIPLSLVMGHVAHQCRAAEQLFRGGLAERSTDCLWEDSEWLAALTEFMKSFLVIDAEIAQWRQQLNAATSMSLPTNTAEASQGGAALKKVEDSSISNGSNAHSTRDVTLFHRELQYHALVVIHQCLALYAYEKLRLSLSALASACTSLLWLESTATQAWKKVVRSADIIRSKAYARATVLSNARSSTSGTMPNGTPPEPEWELCAPHMPFILYISAKVHVCQYHWQKIALARTRAELGNSRSMQTSAGSREHSHQNSANMESHVMPSFVQPFSQTPSVADISAPAQDRWATGGGENMAGTSGKLDQTNAAHILSSTNGAMQSRGLTATPIMTTSGTAALAAAQAAASAAAQSNSSRNTTPQRSRGGSIAAARTPGSYGQYQQNTGTASKYGTDQMDFVQDTRDMDQTLHQDQYGEHDTTHMSVDAVDEPMAVDGDIESRLVHRVSNSQERIESLLRLLATCQEYWADHDYVRMLRDLLDWPDEWTTSMQILERLLLELNID</sequence>
<feature type="region of interest" description="Disordered" evidence="6">
    <location>
        <begin position="882"/>
        <end position="924"/>
    </location>
</feature>
<evidence type="ECO:0000313" key="9">
    <source>
        <dbReference type="Proteomes" id="UP000242474"/>
    </source>
</evidence>
<feature type="region of interest" description="Disordered" evidence="6">
    <location>
        <begin position="228"/>
        <end position="280"/>
    </location>
</feature>
<evidence type="ECO:0000256" key="1">
    <source>
        <dbReference type="ARBA" id="ARBA00004123"/>
    </source>
</evidence>
<evidence type="ECO:0000256" key="3">
    <source>
        <dbReference type="ARBA" id="ARBA00023015"/>
    </source>
</evidence>
<feature type="domain" description="Zn(2)-C6 fungal-type" evidence="7">
    <location>
        <begin position="47"/>
        <end position="77"/>
    </location>
</feature>
<evidence type="ECO:0000256" key="4">
    <source>
        <dbReference type="ARBA" id="ARBA00023163"/>
    </source>
</evidence>
<keyword evidence="3" id="KW-0805">Transcription regulation</keyword>
<dbReference type="CDD" id="cd12148">
    <property type="entry name" value="fungal_TF_MHR"/>
    <property type="match status" value="1"/>
</dbReference>
<dbReference type="InterPro" id="IPR050815">
    <property type="entry name" value="TF_fung"/>
</dbReference>
<evidence type="ECO:0000256" key="2">
    <source>
        <dbReference type="ARBA" id="ARBA00022723"/>
    </source>
</evidence>
<evidence type="ECO:0000259" key="7">
    <source>
        <dbReference type="PROSITE" id="PS50048"/>
    </source>
</evidence>
<keyword evidence="9" id="KW-1185">Reference proteome</keyword>
<feature type="compositionally biased region" description="Low complexity" evidence="6">
    <location>
        <begin position="882"/>
        <end position="893"/>
    </location>
</feature>
<dbReference type="PANTHER" id="PTHR47338">
    <property type="entry name" value="ZN(II)2CYS6 TRANSCRIPTION FACTOR (EUROFUNG)-RELATED"/>
    <property type="match status" value="1"/>
</dbReference>
<dbReference type="GO" id="GO:0008270">
    <property type="term" value="F:zinc ion binding"/>
    <property type="evidence" value="ECO:0007669"/>
    <property type="project" value="InterPro"/>
</dbReference>
<keyword evidence="5" id="KW-0539">Nucleus</keyword>
<dbReference type="GO" id="GO:0000981">
    <property type="term" value="F:DNA-binding transcription factor activity, RNA polymerase II-specific"/>
    <property type="evidence" value="ECO:0007669"/>
    <property type="project" value="InterPro"/>
</dbReference>
<evidence type="ECO:0000256" key="5">
    <source>
        <dbReference type="ARBA" id="ARBA00023242"/>
    </source>
</evidence>
<dbReference type="InterPro" id="IPR001138">
    <property type="entry name" value="Zn2Cys6_DnaBD"/>
</dbReference>
<keyword evidence="4" id="KW-0804">Transcription</keyword>
<feature type="compositionally biased region" description="Low complexity" evidence="6">
    <location>
        <begin position="128"/>
        <end position="155"/>
    </location>
</feature>
<dbReference type="PROSITE" id="PS00463">
    <property type="entry name" value="ZN2_CY6_FUNGAL_1"/>
    <property type="match status" value="1"/>
</dbReference>
<comment type="subcellular location">
    <subcellularLocation>
        <location evidence="1">Nucleus</location>
    </subcellularLocation>
</comment>
<name>A0A2G5BKH1_COERN</name>
<dbReference type="Gene3D" id="4.10.240.10">
    <property type="entry name" value="Zn(2)-C6 fungal-type DNA-binding domain"/>
    <property type="match status" value="1"/>
</dbReference>
<dbReference type="SMART" id="SM00066">
    <property type="entry name" value="GAL4"/>
    <property type="match status" value="1"/>
</dbReference>
<dbReference type="GO" id="GO:0003677">
    <property type="term" value="F:DNA binding"/>
    <property type="evidence" value="ECO:0007669"/>
    <property type="project" value="InterPro"/>
</dbReference>
<dbReference type="CDD" id="cd00067">
    <property type="entry name" value="GAL4"/>
    <property type="match status" value="1"/>
</dbReference>
<dbReference type="GO" id="GO:0005634">
    <property type="term" value="C:nucleus"/>
    <property type="evidence" value="ECO:0007669"/>
    <property type="project" value="UniProtKB-SubCell"/>
</dbReference>
<feature type="compositionally biased region" description="Polar residues" evidence="6">
    <location>
        <begin position="13"/>
        <end position="29"/>
    </location>
</feature>
<keyword evidence="2" id="KW-0479">Metal-binding</keyword>
<dbReference type="InterPro" id="IPR036864">
    <property type="entry name" value="Zn2-C6_fun-type_DNA-bd_sf"/>
</dbReference>
<evidence type="ECO:0000256" key="6">
    <source>
        <dbReference type="SAM" id="MobiDB-lite"/>
    </source>
</evidence>
<evidence type="ECO:0000313" key="8">
    <source>
        <dbReference type="EMBL" id="PIA19505.1"/>
    </source>
</evidence>
<dbReference type="GO" id="GO:0006351">
    <property type="term" value="P:DNA-templated transcription"/>
    <property type="evidence" value="ECO:0007669"/>
    <property type="project" value="InterPro"/>
</dbReference>
<protein>
    <recommendedName>
        <fullName evidence="7">Zn(2)-C6 fungal-type domain-containing protein</fullName>
    </recommendedName>
</protein>
<organism evidence="8 9">
    <name type="scientific">Coemansia reversa (strain ATCC 12441 / NRRL 1564)</name>
    <dbReference type="NCBI Taxonomy" id="763665"/>
    <lineage>
        <taxon>Eukaryota</taxon>
        <taxon>Fungi</taxon>
        <taxon>Fungi incertae sedis</taxon>
        <taxon>Zoopagomycota</taxon>
        <taxon>Kickxellomycotina</taxon>
        <taxon>Kickxellomycetes</taxon>
        <taxon>Kickxellales</taxon>
        <taxon>Kickxellaceae</taxon>
        <taxon>Coemansia</taxon>
    </lineage>
</organism>
<feature type="compositionally biased region" description="Polar residues" evidence="6">
    <location>
        <begin position="910"/>
        <end position="924"/>
    </location>
</feature>
<dbReference type="EMBL" id="KZ303486">
    <property type="protein sequence ID" value="PIA19505.1"/>
    <property type="molecule type" value="Genomic_DNA"/>
</dbReference>
<accession>A0A2G5BKH1</accession>
<dbReference type="PANTHER" id="PTHR47338:SF5">
    <property type="entry name" value="ZN(II)2CYS6 TRANSCRIPTION FACTOR (EUROFUNG)"/>
    <property type="match status" value="1"/>
</dbReference>
<dbReference type="SUPFAM" id="SSF57701">
    <property type="entry name" value="Zn2/Cys6 DNA-binding domain"/>
    <property type="match status" value="1"/>
</dbReference>
<proteinExistence type="predicted"/>
<reference evidence="8 9" key="1">
    <citation type="journal article" date="2015" name="Genome Biol. Evol.">
        <title>Phylogenomic analyses indicate that early fungi evolved digesting cell walls of algal ancestors of land plants.</title>
        <authorList>
            <person name="Chang Y."/>
            <person name="Wang S."/>
            <person name="Sekimoto S."/>
            <person name="Aerts A.L."/>
            <person name="Choi C."/>
            <person name="Clum A."/>
            <person name="LaButti K.M."/>
            <person name="Lindquist E.A."/>
            <person name="Yee Ngan C."/>
            <person name="Ohm R.A."/>
            <person name="Salamov A.A."/>
            <person name="Grigoriev I.V."/>
            <person name="Spatafora J.W."/>
            <person name="Berbee M.L."/>
        </authorList>
    </citation>
    <scope>NUCLEOTIDE SEQUENCE [LARGE SCALE GENOMIC DNA]</scope>
    <source>
        <strain evidence="8 9">NRRL 1564</strain>
    </source>
</reference>
<dbReference type="Pfam" id="PF04082">
    <property type="entry name" value="Fungal_trans"/>
    <property type="match status" value="1"/>
</dbReference>
<feature type="compositionally biased region" description="Low complexity" evidence="6">
    <location>
        <begin position="185"/>
        <end position="197"/>
    </location>
</feature>
<feature type="compositionally biased region" description="Pro residues" evidence="6">
    <location>
        <begin position="175"/>
        <end position="184"/>
    </location>
</feature>
<gene>
    <name evidence="8" type="ORF">COEREDRAFT_90245</name>
</gene>
<dbReference type="InterPro" id="IPR007219">
    <property type="entry name" value="XnlR_reg_dom"/>
</dbReference>
<dbReference type="PROSITE" id="PS50048">
    <property type="entry name" value="ZN2_CY6_FUNGAL_2"/>
    <property type="match status" value="1"/>
</dbReference>
<dbReference type="OrthoDB" id="39175at2759"/>
<dbReference type="Pfam" id="PF00172">
    <property type="entry name" value="Zn_clus"/>
    <property type="match status" value="1"/>
</dbReference>